<evidence type="ECO:0000313" key="1">
    <source>
        <dbReference type="EMBL" id="EEQ09806.1"/>
    </source>
</evidence>
<evidence type="ECO:0000313" key="2">
    <source>
        <dbReference type="Proteomes" id="UP000003027"/>
    </source>
</evidence>
<name>A0ABM9Y7L5_YERMW</name>
<protein>
    <submittedName>
        <fullName evidence="1">Uncharacterized protein</fullName>
    </submittedName>
</protein>
<proteinExistence type="predicted"/>
<dbReference type="EMBL" id="AALD02000029">
    <property type="protein sequence ID" value="EEQ09806.1"/>
    <property type="molecule type" value="Genomic_DNA"/>
</dbReference>
<gene>
    <name evidence="1" type="ORF">ymoll0001_17910</name>
</gene>
<keyword evidence="2" id="KW-1185">Reference proteome</keyword>
<accession>A0ABM9Y7L5</accession>
<organism evidence="1 2">
    <name type="scientific">Yersinia mollaretii (strain ATCC 43969 / DSM 18520 / CIP 103324 / CNY 7263 / WAIP 204)</name>
    <dbReference type="NCBI Taxonomy" id="349967"/>
    <lineage>
        <taxon>Bacteria</taxon>
        <taxon>Pseudomonadati</taxon>
        <taxon>Pseudomonadota</taxon>
        <taxon>Gammaproteobacteria</taxon>
        <taxon>Enterobacterales</taxon>
        <taxon>Yersiniaceae</taxon>
        <taxon>Yersinia</taxon>
    </lineage>
</organism>
<comment type="caution">
    <text evidence="1">The sequence shown here is derived from an EMBL/GenBank/DDBJ whole genome shotgun (WGS) entry which is preliminary data.</text>
</comment>
<sequence>MFHFSVIVVLFLLIPVNYWCYQAVNLPRMLKYSIDSYN</sequence>
<reference evidence="1" key="1">
    <citation type="submission" date="2008-12" db="EMBL/GenBank/DDBJ databases">
        <title>Annotation of the Yersinia mollaretii ATCC 43969 genome.</title>
        <authorList>
            <person name="Read T.D."/>
            <person name="Akmal A."/>
            <person name="Bishop-Lilly K."/>
            <person name="Chen P.E."/>
            <person name="Cook C."/>
            <person name="Kiley M.P."/>
            <person name="Lentz S."/>
            <person name="Mateczun A."/>
            <person name="Nagarajan N."/>
            <person name="Nolan N."/>
            <person name="Osborne B.I."/>
            <person name="Pop M."/>
            <person name="Sozhamannan S."/>
            <person name="Stewart A.C."/>
            <person name="Sulakvelidze A."/>
            <person name="Thomason B."/>
            <person name="Willner K."/>
            <person name="Zwick M.E."/>
        </authorList>
    </citation>
    <scope>NUCLEOTIDE SEQUENCE [LARGE SCALE GENOMIC DNA]</scope>
    <source>
        <strain evidence="1">ATCC 43969</strain>
    </source>
</reference>
<dbReference type="Proteomes" id="UP000003027">
    <property type="component" value="Unassembled WGS sequence"/>
</dbReference>